<dbReference type="Proteomes" id="UP000660262">
    <property type="component" value="Unassembled WGS sequence"/>
</dbReference>
<reference evidence="2" key="1">
    <citation type="submission" date="2020-10" db="EMBL/GenBank/DDBJ databases">
        <title>Unveiling of a novel bifunctional photoreceptor, Dualchrome1, isolated from a cosmopolitan green alga.</title>
        <authorList>
            <person name="Suzuki S."/>
            <person name="Kawachi M."/>
        </authorList>
    </citation>
    <scope>NUCLEOTIDE SEQUENCE</scope>
    <source>
        <strain evidence="2">NIES 2893</strain>
    </source>
</reference>
<feature type="region of interest" description="Disordered" evidence="1">
    <location>
        <begin position="71"/>
        <end position="111"/>
    </location>
</feature>
<evidence type="ECO:0000313" key="2">
    <source>
        <dbReference type="EMBL" id="GHP09089.1"/>
    </source>
</evidence>
<protein>
    <submittedName>
        <fullName evidence="2">Uncharacterized protein</fullName>
    </submittedName>
</protein>
<dbReference type="EMBL" id="BNJQ01000023">
    <property type="protein sequence ID" value="GHP09089.1"/>
    <property type="molecule type" value="Genomic_DNA"/>
</dbReference>
<gene>
    <name evidence="2" type="ORF">PPROV_000782600</name>
</gene>
<feature type="region of interest" description="Disordered" evidence="1">
    <location>
        <begin position="267"/>
        <end position="311"/>
    </location>
</feature>
<sequence>MIDVTVVLPVLVIDTAPPADNVASVAIVTSSVDPLITVAAPTLDTSSVDPLVTVVDAALVMLTDALLVTDTSTTASSSMPDAPARTSRPPVPEPSASTRTAPSDTSDAPPAPVLRDIGPIVLLSCTAPRAVGRDRHLRVCARRRHRDVGQVDVTVVLPVLVIDTAPPADNVASVATVTSSVDPLVTVAAPVLDTSSVDPLVTVVDAVLDTSSVDPLVTVAAPTLDTSSVDPLVTVAAPTLDTSSVDPLVTVVDAALVMLTDASLVTDTSTTASSSMPDAPARTSRPPVPEPSASTRTAPSDTSDAPPAPVLRDIGPIVLLSCTAP</sequence>
<comment type="caution">
    <text evidence="2">The sequence shown here is derived from an EMBL/GenBank/DDBJ whole genome shotgun (WGS) entry which is preliminary data.</text>
</comment>
<accession>A0A830HW32</accession>
<evidence type="ECO:0000313" key="3">
    <source>
        <dbReference type="Proteomes" id="UP000660262"/>
    </source>
</evidence>
<keyword evidence="3" id="KW-1185">Reference proteome</keyword>
<evidence type="ECO:0000256" key="1">
    <source>
        <dbReference type="SAM" id="MobiDB-lite"/>
    </source>
</evidence>
<dbReference type="AlphaFoldDB" id="A0A830HW32"/>
<proteinExistence type="predicted"/>
<organism evidence="2 3">
    <name type="scientific">Pycnococcus provasolii</name>
    <dbReference type="NCBI Taxonomy" id="41880"/>
    <lineage>
        <taxon>Eukaryota</taxon>
        <taxon>Viridiplantae</taxon>
        <taxon>Chlorophyta</taxon>
        <taxon>Pseudoscourfieldiophyceae</taxon>
        <taxon>Pseudoscourfieldiales</taxon>
        <taxon>Pycnococcaceae</taxon>
        <taxon>Pycnococcus</taxon>
    </lineage>
</organism>
<feature type="compositionally biased region" description="Polar residues" evidence="1">
    <location>
        <begin position="267"/>
        <end position="276"/>
    </location>
</feature>
<name>A0A830HW32_9CHLO</name>